<accession>A0A439D544</accession>
<dbReference type="NCBIfam" id="NF041278">
    <property type="entry name" value="CmcJ_NvfI_EfuI"/>
    <property type="match status" value="1"/>
</dbReference>
<comment type="caution">
    <text evidence="2">The sequence shown here is derived from an EMBL/GenBank/DDBJ whole genome shotgun (WGS) entry which is preliminary data.</text>
</comment>
<reference evidence="2 3" key="1">
    <citation type="submission" date="2018-12" db="EMBL/GenBank/DDBJ databases">
        <title>Draft genome sequence of Xylaria grammica IHI A82.</title>
        <authorList>
            <person name="Buettner E."/>
            <person name="Kellner H."/>
        </authorList>
    </citation>
    <scope>NUCLEOTIDE SEQUENCE [LARGE SCALE GENOMIC DNA]</scope>
    <source>
        <strain evidence="2 3">IHI A82</strain>
    </source>
</reference>
<dbReference type="Proteomes" id="UP000286045">
    <property type="component" value="Unassembled WGS sequence"/>
</dbReference>
<evidence type="ECO:0000256" key="1">
    <source>
        <dbReference type="ARBA" id="ARBA00023604"/>
    </source>
</evidence>
<dbReference type="AlphaFoldDB" id="A0A439D544"/>
<dbReference type="STRING" id="363999.A0A439D544"/>
<evidence type="ECO:0000313" key="3">
    <source>
        <dbReference type="Proteomes" id="UP000286045"/>
    </source>
</evidence>
<dbReference type="InterPro" id="IPR044053">
    <property type="entry name" value="AsaB-like"/>
</dbReference>
<dbReference type="PANTHER" id="PTHR34598:SF3">
    <property type="entry name" value="OXIDOREDUCTASE AN1597"/>
    <property type="match status" value="1"/>
</dbReference>
<organism evidence="2 3">
    <name type="scientific">Xylaria grammica</name>
    <dbReference type="NCBI Taxonomy" id="363999"/>
    <lineage>
        <taxon>Eukaryota</taxon>
        <taxon>Fungi</taxon>
        <taxon>Dikarya</taxon>
        <taxon>Ascomycota</taxon>
        <taxon>Pezizomycotina</taxon>
        <taxon>Sordariomycetes</taxon>
        <taxon>Xylariomycetidae</taxon>
        <taxon>Xylariales</taxon>
        <taxon>Xylariaceae</taxon>
        <taxon>Xylaria</taxon>
    </lineage>
</organism>
<dbReference type="EMBL" id="RYZI01000150">
    <property type="protein sequence ID" value="RWA09520.1"/>
    <property type="molecule type" value="Genomic_DNA"/>
</dbReference>
<protein>
    <recommendedName>
        <fullName evidence="4">Methyltransferase</fullName>
    </recommendedName>
</protein>
<dbReference type="GO" id="GO:0016491">
    <property type="term" value="F:oxidoreductase activity"/>
    <property type="evidence" value="ECO:0007669"/>
    <property type="project" value="InterPro"/>
</dbReference>
<gene>
    <name evidence="2" type="ORF">EKO27_g5577</name>
</gene>
<sequence>MTMYPPSTDGRDKLAEHLEAGRPFSFWFLTRGLYQETRPYIITFDPTELGIKKTNHEFTEHKIVPSDARGSMKSFDIGVHGFQFESSWGTCLQSPDFDDESKVKAIYYPEITSQFCRLFPHFSHVEVLGHLRRKNRPVPTTPQPAGGEEPCFPAPITVAHLDYTTAGARVAMRELLGEKPHLLSKHVSIINVWRVTKGPNEDWPLALCDFRTVRQEDAEVSDVIHRDIVGESMRLYFHPAQRWHFLANQDVTEVTIFRNADTSERNLPIAFHTAFENPYADPDKLRESIEVRLACFYD</sequence>
<comment type="similarity">
    <text evidence="1">Belongs to the asaB hydroxylase/desaturase family.</text>
</comment>
<keyword evidence="3" id="KW-1185">Reference proteome</keyword>
<dbReference type="PANTHER" id="PTHR34598">
    <property type="entry name" value="BLL6449 PROTEIN"/>
    <property type="match status" value="1"/>
</dbReference>
<proteinExistence type="inferred from homology"/>
<evidence type="ECO:0000313" key="2">
    <source>
        <dbReference type="EMBL" id="RWA09520.1"/>
    </source>
</evidence>
<name>A0A439D544_9PEZI</name>
<evidence type="ECO:0008006" key="4">
    <source>
        <dbReference type="Google" id="ProtNLM"/>
    </source>
</evidence>